<name>A0A561U9B2_9PSEU</name>
<keyword evidence="6" id="KW-1185">Reference proteome</keyword>
<evidence type="ECO:0000313" key="5">
    <source>
        <dbReference type="EMBL" id="TWF95944.1"/>
    </source>
</evidence>
<protein>
    <submittedName>
        <fullName evidence="5">NADP-dependent 3-hydroxy acid dehydrogenase YdfG</fullName>
    </submittedName>
</protein>
<comment type="similarity">
    <text evidence="1 3">Belongs to the short-chain dehydrogenases/reductases (SDR) family.</text>
</comment>
<evidence type="ECO:0000313" key="6">
    <source>
        <dbReference type="Proteomes" id="UP000316184"/>
    </source>
</evidence>
<dbReference type="PRINTS" id="PR00080">
    <property type="entry name" value="SDRFAMILY"/>
</dbReference>
<reference evidence="5 6" key="1">
    <citation type="submission" date="2019-06" db="EMBL/GenBank/DDBJ databases">
        <title>Sequencing the genomes of 1000 actinobacteria strains.</title>
        <authorList>
            <person name="Klenk H.-P."/>
        </authorList>
    </citation>
    <scope>NUCLEOTIDE SEQUENCE [LARGE SCALE GENOMIC DNA]</scope>
    <source>
        <strain evidence="5 6">DSM 46699</strain>
    </source>
</reference>
<dbReference type="PANTHER" id="PTHR43115:SF4">
    <property type="entry name" value="DEHYDROGENASE_REDUCTASE SDR FAMILY MEMBER 11"/>
    <property type="match status" value="1"/>
</dbReference>
<dbReference type="InterPro" id="IPR020904">
    <property type="entry name" value="Sc_DH/Rdtase_CS"/>
</dbReference>
<proteinExistence type="inferred from homology"/>
<dbReference type="SUPFAM" id="SSF51735">
    <property type="entry name" value="NAD(P)-binding Rossmann-fold domains"/>
    <property type="match status" value="1"/>
</dbReference>
<dbReference type="InterPro" id="IPR057326">
    <property type="entry name" value="KR_dom"/>
</dbReference>
<dbReference type="PANTHER" id="PTHR43115">
    <property type="entry name" value="DEHYDROGENASE/REDUCTASE SDR FAMILY MEMBER 11"/>
    <property type="match status" value="1"/>
</dbReference>
<dbReference type="AlphaFoldDB" id="A0A561U9B2"/>
<dbReference type="Gene3D" id="3.40.50.720">
    <property type="entry name" value="NAD(P)-binding Rossmann-like Domain"/>
    <property type="match status" value="1"/>
</dbReference>
<dbReference type="PROSITE" id="PS00061">
    <property type="entry name" value="ADH_SHORT"/>
    <property type="match status" value="1"/>
</dbReference>
<evidence type="ECO:0000256" key="3">
    <source>
        <dbReference type="RuleBase" id="RU000363"/>
    </source>
</evidence>
<dbReference type="OrthoDB" id="9775296at2"/>
<organism evidence="5 6">
    <name type="scientific">Saccharopolyspora dendranthemae</name>
    <dbReference type="NCBI Taxonomy" id="1181886"/>
    <lineage>
        <taxon>Bacteria</taxon>
        <taxon>Bacillati</taxon>
        <taxon>Actinomycetota</taxon>
        <taxon>Actinomycetes</taxon>
        <taxon>Pseudonocardiales</taxon>
        <taxon>Pseudonocardiaceae</taxon>
        <taxon>Saccharopolyspora</taxon>
    </lineage>
</organism>
<evidence type="ECO:0000259" key="4">
    <source>
        <dbReference type="SMART" id="SM00822"/>
    </source>
</evidence>
<evidence type="ECO:0000256" key="2">
    <source>
        <dbReference type="ARBA" id="ARBA00023002"/>
    </source>
</evidence>
<evidence type="ECO:0000256" key="1">
    <source>
        <dbReference type="ARBA" id="ARBA00006484"/>
    </source>
</evidence>
<dbReference type="FunFam" id="3.40.50.720:FF:000047">
    <property type="entry name" value="NADP-dependent L-serine/L-allo-threonine dehydrogenase"/>
    <property type="match status" value="1"/>
</dbReference>
<dbReference type="EMBL" id="VIWX01000002">
    <property type="protein sequence ID" value="TWF95944.1"/>
    <property type="molecule type" value="Genomic_DNA"/>
</dbReference>
<keyword evidence="2" id="KW-0560">Oxidoreductase</keyword>
<dbReference type="GO" id="GO:0016616">
    <property type="term" value="F:oxidoreductase activity, acting on the CH-OH group of donors, NAD or NADP as acceptor"/>
    <property type="evidence" value="ECO:0007669"/>
    <property type="project" value="UniProtKB-ARBA"/>
</dbReference>
<comment type="caution">
    <text evidence="5">The sequence shown here is derived from an EMBL/GenBank/DDBJ whole genome shotgun (WGS) entry which is preliminary data.</text>
</comment>
<dbReference type="PRINTS" id="PR00081">
    <property type="entry name" value="GDHRDH"/>
</dbReference>
<dbReference type="InterPro" id="IPR036291">
    <property type="entry name" value="NAD(P)-bd_dom_sf"/>
</dbReference>
<gene>
    <name evidence="5" type="ORF">FHU35_12944</name>
</gene>
<dbReference type="InterPro" id="IPR002347">
    <property type="entry name" value="SDR_fam"/>
</dbReference>
<accession>A0A561U9B2</accession>
<dbReference type="Pfam" id="PF00106">
    <property type="entry name" value="adh_short"/>
    <property type="match status" value="1"/>
</dbReference>
<feature type="domain" description="Ketoreductase" evidence="4">
    <location>
        <begin position="14"/>
        <end position="196"/>
    </location>
</feature>
<dbReference type="SMART" id="SM00822">
    <property type="entry name" value="PKS_KR"/>
    <property type="match status" value="1"/>
</dbReference>
<dbReference type="CDD" id="cd05233">
    <property type="entry name" value="SDR_c"/>
    <property type="match status" value="1"/>
</dbReference>
<dbReference type="RefSeq" id="WP_145739263.1">
    <property type="nucleotide sequence ID" value="NZ_VIWX01000002.1"/>
</dbReference>
<dbReference type="Proteomes" id="UP000316184">
    <property type="component" value="Unassembled WGS sequence"/>
</dbReference>
<sequence>MSEHSSTTTGVEGKVIAITGASSGIGAAIAEHLAQRGASVVLGARREDRLAEVVARIEAAGGAALAVEVDVRHRDDLARLVASAQQHHGRLDVLVSNAGNMTISGFDELRQDDWDEMVATNLTGVLNGIGAALPVFRAQGAGHFIHMSSTSAHRIVPTQGVYAATKTAVRVLSEALRQEAGPDLRVTVVSPGMTDTEGVRSGAVDEQTASRVREVAQPPSAIARAVAYAIEQPAGVDVGEIIVRPTAQS</sequence>